<dbReference type="RefSeq" id="WP_027312785.1">
    <property type="nucleotide sequence ID" value="NZ_JAUESS010000008.1"/>
</dbReference>
<evidence type="ECO:0000313" key="2">
    <source>
        <dbReference type="Proteomes" id="UP001589628"/>
    </source>
</evidence>
<comment type="caution">
    <text evidence="1">The sequence shown here is derived from an EMBL/GenBank/DDBJ whole genome shotgun (WGS) entry which is preliminary data.</text>
</comment>
<reference evidence="1 2" key="1">
    <citation type="submission" date="2024-09" db="EMBL/GenBank/DDBJ databases">
        <authorList>
            <person name="Sun Q."/>
            <person name="Mori K."/>
        </authorList>
    </citation>
    <scope>NUCLEOTIDE SEQUENCE [LARGE SCALE GENOMIC DNA]</scope>
    <source>
        <strain evidence="1 2">ATCC 51285</strain>
    </source>
</reference>
<protein>
    <recommendedName>
        <fullName evidence="3">N-acetyltransferase domain-containing protein</fullName>
    </recommendedName>
</protein>
<name>A0ABV5ZEC5_9GAMM</name>
<dbReference type="SUPFAM" id="SSF55729">
    <property type="entry name" value="Acyl-CoA N-acyltransferases (Nat)"/>
    <property type="match status" value="1"/>
</dbReference>
<evidence type="ECO:0000313" key="1">
    <source>
        <dbReference type="EMBL" id="MFB9887631.1"/>
    </source>
</evidence>
<sequence>MQSQQAIAAYQVVLQPLLPLLAREPHYADKLRDWRNHQDVRRYMFSQTLISAGQHQQWLQRLPSRDDLAMYVAFYQQQPLAVASVCSRDGGNLSRSTDLEAAIYRIPELAASLSPILSFAPALALNDWCFQLQPGVKLWARVLADNQSALRFNASLGYQEVERIAASAELPHAHVLQCLDAGSYRQADRIKALLTRTNVQSRPSVGVCKP</sequence>
<gene>
    <name evidence="1" type="ORF">ACFFLH_14510</name>
</gene>
<proteinExistence type="predicted"/>
<keyword evidence="2" id="KW-1185">Reference proteome</keyword>
<accession>A0ABV5ZEC5</accession>
<organism evidence="1 2">
    <name type="scientific">Balneatrix alpica</name>
    <dbReference type="NCBI Taxonomy" id="75684"/>
    <lineage>
        <taxon>Bacteria</taxon>
        <taxon>Pseudomonadati</taxon>
        <taxon>Pseudomonadota</taxon>
        <taxon>Gammaproteobacteria</taxon>
        <taxon>Oceanospirillales</taxon>
        <taxon>Balneatrichaceae</taxon>
        <taxon>Balneatrix</taxon>
    </lineage>
</organism>
<dbReference type="Proteomes" id="UP001589628">
    <property type="component" value="Unassembled WGS sequence"/>
</dbReference>
<dbReference type="Gene3D" id="3.40.630.30">
    <property type="match status" value="1"/>
</dbReference>
<dbReference type="InterPro" id="IPR016181">
    <property type="entry name" value="Acyl_CoA_acyltransferase"/>
</dbReference>
<evidence type="ECO:0008006" key="3">
    <source>
        <dbReference type="Google" id="ProtNLM"/>
    </source>
</evidence>
<dbReference type="EMBL" id="JBHLZN010000005">
    <property type="protein sequence ID" value="MFB9887631.1"/>
    <property type="molecule type" value="Genomic_DNA"/>
</dbReference>